<geneLocation type="plasmid" evidence="1 4">
    <name>unnamed</name>
</geneLocation>
<evidence type="ECO:0000313" key="1">
    <source>
        <dbReference type="EMBL" id="QPS84865.1"/>
    </source>
</evidence>
<sequence length="218" mass="25176">MFFEKKIDTRSKESVAKFLLDHFRYYTMSSVNRSTSYANCVKVNRLGLTGSALEKAYDLISVEDYWDEITWPIRDFEREMMGAYTIGTNGRSGGYLVLFESEIYDPGYKSTCPKCGQLNYQLVSPASHSCGVCRAERRNLKAPLRWTRTKSSSIDQGMTMDDFMDMSLTGLKDRADLVLSFDRACDRVRNEFISAIEKYMVVEETVMVPTRVRRLERM</sequence>
<dbReference type="AlphaFoldDB" id="A0A1H3NAC6"/>
<reference evidence="1 4" key="2">
    <citation type="submission" date="2020-12" db="EMBL/GenBank/DDBJ databases">
        <title>FDA dAtabase for Regulatory Grade micrObial Sequences (FDA-ARGOS): Supporting development and validation of Infectious Disease Dx tests.</title>
        <authorList>
            <person name="Sproer C."/>
            <person name="Gronow S."/>
            <person name="Severitt S."/>
            <person name="Schroder I."/>
            <person name="Tallon L."/>
            <person name="Sadzewicz L."/>
            <person name="Zhao X."/>
            <person name="Boylan J."/>
            <person name="Ott S."/>
            <person name="Bowen H."/>
            <person name="Vavikolanu K."/>
            <person name="Mehta A."/>
            <person name="Aluvathingal J."/>
            <person name="Nadendla S."/>
            <person name="Lowell S."/>
            <person name="Myers T."/>
            <person name="Yan Y."/>
            <person name="Sichtig H."/>
        </authorList>
    </citation>
    <scope>NUCLEOTIDE SEQUENCE [LARGE SCALE GENOMIC DNA]</scope>
    <source>
        <strain evidence="1 4">FDAARGOS_890</strain>
        <plasmid evidence="1 4">unnamed</plasmid>
    </source>
</reference>
<organism evidence="2 3">
    <name type="scientific">Delftia lacustris</name>
    <dbReference type="NCBI Taxonomy" id="558537"/>
    <lineage>
        <taxon>Bacteria</taxon>
        <taxon>Pseudomonadati</taxon>
        <taxon>Pseudomonadota</taxon>
        <taxon>Betaproteobacteria</taxon>
        <taxon>Burkholderiales</taxon>
        <taxon>Comamonadaceae</taxon>
        <taxon>Delftia</taxon>
    </lineage>
</organism>
<evidence type="ECO:0000313" key="4">
    <source>
        <dbReference type="Proteomes" id="UP000595064"/>
    </source>
</evidence>
<accession>A0A1H3NAC6</accession>
<dbReference type="EMBL" id="FNPE01000008">
    <property type="protein sequence ID" value="SDY85704.1"/>
    <property type="molecule type" value="Genomic_DNA"/>
</dbReference>
<dbReference type="EMBL" id="CP065749">
    <property type="protein sequence ID" value="QPS84865.1"/>
    <property type="molecule type" value="Genomic_DNA"/>
</dbReference>
<dbReference type="GeneID" id="94689047"/>
<dbReference type="KEGG" id="dla:I6G47_32445"/>
<name>A0A1H3NAC6_9BURK</name>
<evidence type="ECO:0000313" key="2">
    <source>
        <dbReference type="EMBL" id="SDY85704.1"/>
    </source>
</evidence>
<dbReference type="RefSeq" id="WP_074922069.1">
    <property type="nucleotide sequence ID" value="NZ_CP065749.1"/>
</dbReference>
<evidence type="ECO:0000313" key="3">
    <source>
        <dbReference type="Proteomes" id="UP000183417"/>
    </source>
</evidence>
<reference evidence="2 3" key="1">
    <citation type="submission" date="2016-10" db="EMBL/GenBank/DDBJ databases">
        <authorList>
            <person name="de Groot N.N."/>
        </authorList>
    </citation>
    <scope>NUCLEOTIDE SEQUENCE [LARGE SCALE GENOMIC DNA]</scope>
    <source>
        <strain evidence="2 3">LMG 24775</strain>
    </source>
</reference>
<protein>
    <submittedName>
        <fullName evidence="2">Uncharacterized protein</fullName>
    </submittedName>
</protein>
<proteinExistence type="predicted"/>
<keyword evidence="1" id="KW-0614">Plasmid</keyword>
<dbReference type="Proteomes" id="UP000183417">
    <property type="component" value="Unassembled WGS sequence"/>
</dbReference>
<keyword evidence="4" id="KW-1185">Reference proteome</keyword>
<gene>
    <name evidence="1" type="ORF">I6G47_32445</name>
    <name evidence="2" type="ORF">SAMN05421547_108241</name>
</gene>
<dbReference type="Proteomes" id="UP000595064">
    <property type="component" value="Plasmid unnamed"/>
</dbReference>